<feature type="domain" description="KilA-N" evidence="1">
    <location>
        <begin position="4"/>
        <end position="133"/>
    </location>
</feature>
<evidence type="ECO:0000313" key="3">
    <source>
        <dbReference type="Proteomes" id="UP001058744"/>
    </source>
</evidence>
<dbReference type="InterPro" id="IPR017880">
    <property type="entry name" value="KilA_N"/>
</dbReference>
<dbReference type="PROSITE" id="PS51301">
    <property type="entry name" value="KILA_N"/>
    <property type="match status" value="1"/>
</dbReference>
<gene>
    <name evidence="2" type="ORF">NOV18_04465</name>
</gene>
<dbReference type="EMBL" id="CP101700">
    <property type="protein sequence ID" value="UUC19768.1"/>
    <property type="molecule type" value="Genomic_DNA"/>
</dbReference>
<dbReference type="InterPro" id="IPR018004">
    <property type="entry name" value="KilA/APSES_HTH"/>
</dbReference>
<protein>
    <submittedName>
        <fullName evidence="2">KilA-N domain-containing protein</fullName>
    </submittedName>
</protein>
<dbReference type="AlphaFoldDB" id="A0AAJ5LM17"/>
<dbReference type="GO" id="GO:0003677">
    <property type="term" value="F:DNA binding"/>
    <property type="evidence" value="ECO:0007669"/>
    <property type="project" value="InterPro"/>
</dbReference>
<evidence type="ECO:0000313" key="2">
    <source>
        <dbReference type="EMBL" id="UUC19768.1"/>
    </source>
</evidence>
<dbReference type="Proteomes" id="UP001058744">
    <property type="component" value="Chromosome"/>
</dbReference>
<dbReference type="RefSeq" id="WP_256381947.1">
    <property type="nucleotide sequence ID" value="NZ_CP101700.1"/>
</dbReference>
<dbReference type="InterPro" id="IPR036887">
    <property type="entry name" value="HTH_APSES_sf"/>
</dbReference>
<name>A0AAJ5LM17_9PSED</name>
<dbReference type="Pfam" id="PF04383">
    <property type="entry name" value="KilA-N"/>
    <property type="match status" value="1"/>
</dbReference>
<sequence>MSARIVPLDYEGQAVRFNGDGWINATEAAARFGKEPRDWLRLHETESYMCAWASRLGIPFEPKFSSRKAGGKVSGGKSDSRPELSSCAGLVVTKRGSPATGGGTWLHPKLVVAFARWLSVDFEIWCDMQIDALLRGDAKSWASARREAAIGHKAVCDAIALNCEAQGKTPQKHHFINESRLINQVITGSFAGRDRDQLNAAELEIVTLAELRDSGLICAGMTYAERKANLLAYVRKLQDKHQRRIAA</sequence>
<dbReference type="SMART" id="SM01252">
    <property type="entry name" value="KilA-N"/>
    <property type="match status" value="1"/>
</dbReference>
<proteinExistence type="predicted"/>
<dbReference type="SUPFAM" id="SSF54616">
    <property type="entry name" value="DNA-binding domain of Mlu1-box binding protein MBP1"/>
    <property type="match status" value="1"/>
</dbReference>
<evidence type="ECO:0000259" key="1">
    <source>
        <dbReference type="PROSITE" id="PS51301"/>
    </source>
</evidence>
<reference evidence="2" key="1">
    <citation type="submission" date="2022-07" db="EMBL/GenBank/DDBJ databases">
        <title>Complete genome of MD9.</title>
        <authorList>
            <person name="Cao G."/>
        </authorList>
    </citation>
    <scope>NUCLEOTIDE SEQUENCE</scope>
    <source>
        <strain evidence="2">MD9</strain>
    </source>
</reference>
<accession>A0AAJ5LM17</accession>
<organism evidence="2 3">
    <name type="scientific">Pseudomonas asiatica</name>
    <dbReference type="NCBI Taxonomy" id="2219225"/>
    <lineage>
        <taxon>Bacteria</taxon>
        <taxon>Pseudomonadati</taxon>
        <taxon>Pseudomonadota</taxon>
        <taxon>Gammaproteobacteria</taxon>
        <taxon>Pseudomonadales</taxon>
        <taxon>Pseudomonadaceae</taxon>
        <taxon>Pseudomonas</taxon>
    </lineage>
</organism>